<dbReference type="Pfam" id="PF00680">
    <property type="entry name" value="RdRP_1"/>
    <property type="match status" value="1"/>
</dbReference>
<dbReference type="EMBL" id="PP272475">
    <property type="protein sequence ID" value="WZI33142.1"/>
    <property type="molecule type" value="Viral_cRNA"/>
</dbReference>
<reference evidence="5" key="2">
    <citation type="submission" date="2024-01" db="EMBL/GenBank/DDBJ databases">
        <authorList>
            <person name="Zhang X.-A."/>
            <person name="Zhang J.-T."/>
            <person name="Hu Z.-Y."/>
            <person name="Liu W."/>
        </authorList>
    </citation>
    <scope>NUCLEOTIDE SEQUENCE</scope>
    <source>
        <strain evidence="5">Ribo_1</strain>
    </source>
</reference>
<keyword evidence="1" id="KW-0808">Transferase</keyword>
<evidence type="ECO:0000259" key="4">
    <source>
        <dbReference type="Pfam" id="PF00680"/>
    </source>
</evidence>
<keyword evidence="2" id="KW-0548">Nucleotidyltransferase</keyword>
<evidence type="ECO:0000313" key="5">
    <source>
        <dbReference type="EMBL" id="WZI33142.1"/>
    </source>
</evidence>
<protein>
    <recommendedName>
        <fullName evidence="4">RNA-directed RNA polymerase C-terminal domain-containing protein</fullName>
    </recommendedName>
</protein>
<reference evidence="5" key="1">
    <citation type="journal article" date="2024" name="NPJ Biofilms Microbiomes">
        <title>Decoding the RNA viromes in shrew lungs along the eastern coast of China.</title>
        <authorList>
            <person name="Zhang J.T."/>
            <person name="Hu Z.Y."/>
            <person name="Tang F."/>
            <person name="Liu Y.T."/>
            <person name="Tan W.L."/>
            <person name="Ma X.F."/>
            <person name="Zhang Y.F."/>
            <person name="Si G.Q."/>
            <person name="Zhang L."/>
            <person name="Zhang M.Q."/>
            <person name="Peng C."/>
            <person name="Fu B.K."/>
            <person name="Fang L.Q."/>
            <person name="Zhang X.A."/>
            <person name="Liu W."/>
        </authorList>
    </citation>
    <scope>NUCLEOTIDE SEQUENCE</scope>
    <source>
        <strain evidence="5">Ribo_1</strain>
    </source>
</reference>
<keyword evidence="3" id="KW-0693">Viral RNA replication</keyword>
<dbReference type="GO" id="GO:0003723">
    <property type="term" value="F:RNA binding"/>
    <property type="evidence" value="ECO:0007669"/>
    <property type="project" value="InterPro"/>
</dbReference>
<evidence type="ECO:0000256" key="2">
    <source>
        <dbReference type="ARBA" id="ARBA00022695"/>
    </source>
</evidence>
<proteinExistence type="predicted"/>
<sequence length="444" mass="51505">MLQINTSINAYRNKAMIIGGENFNPYVAEIHDRNVEWNYGDCGTVLIDRQTKCPTILGFFLYTEKYDKTHSYSVLITQEIVNAYVKQHPFVNSCSISPMPLETDGIPLGIKYICPKHSPTNYVEGNYDVLGFYEGNNHYKTNLRPTKIMEVIKEEYKVDVVLPDFKNLNPHDAFLKGCTTGNDYLEEDLLDYCVKDYAQALIDLAPSFPKLCADVRPLTNLEIINGIEGKRFLDRMKHNSAMGWPYTKKRKNYLVEIESDTDYPMYDWKDPQIWVTFELLHDQLRRGETLSHPFVSTIKDQIMKPLKMLRIFQAAPAYGQFFIRKYYLPIAYYISMNPLVAECAIGINCASREWEDMVVFLEKYSKKRLFAGDYEKYDQQFEKELGAGVFKVFLILAKFFGYSDDDLMIMRTLAVTLMNPIYKLYGSFIQIAKSNKSDRSHVVL</sequence>
<dbReference type="SUPFAM" id="SSF56672">
    <property type="entry name" value="DNA/RNA polymerases"/>
    <property type="match status" value="1"/>
</dbReference>
<evidence type="ECO:0000256" key="1">
    <source>
        <dbReference type="ARBA" id="ARBA00022679"/>
    </source>
</evidence>
<dbReference type="GO" id="GO:0006351">
    <property type="term" value="P:DNA-templated transcription"/>
    <property type="evidence" value="ECO:0007669"/>
    <property type="project" value="InterPro"/>
</dbReference>
<dbReference type="InterPro" id="IPR001205">
    <property type="entry name" value="RNA-dir_pol_C"/>
</dbReference>
<dbReference type="InterPro" id="IPR043502">
    <property type="entry name" value="DNA/RNA_pol_sf"/>
</dbReference>
<organism evidence="5">
    <name type="scientific">Anourosorex squamipes ribovirus 1</name>
    <dbReference type="NCBI Taxonomy" id="3139459"/>
    <lineage>
        <taxon>Viruses</taxon>
        <taxon>Riboviria</taxon>
    </lineage>
</organism>
<evidence type="ECO:0000256" key="3">
    <source>
        <dbReference type="ARBA" id="ARBA00022953"/>
    </source>
</evidence>
<accession>A0AB38ZJN8</accession>
<name>A0AB38ZJN8_9VIRU</name>
<feature type="domain" description="RNA-directed RNA polymerase C-terminal" evidence="4">
    <location>
        <begin position="214"/>
        <end position="404"/>
    </location>
</feature>
<dbReference type="GO" id="GO:0003968">
    <property type="term" value="F:RNA-directed RNA polymerase activity"/>
    <property type="evidence" value="ECO:0007669"/>
    <property type="project" value="InterPro"/>
</dbReference>